<dbReference type="AlphaFoldDB" id="A0A5J4WMC4"/>
<evidence type="ECO:0000256" key="1">
    <source>
        <dbReference type="SAM" id="Coils"/>
    </source>
</evidence>
<dbReference type="EMBL" id="SNRW01001535">
    <property type="protein sequence ID" value="KAA6396031.1"/>
    <property type="molecule type" value="Genomic_DNA"/>
</dbReference>
<organism evidence="2 3">
    <name type="scientific">Streblomastix strix</name>
    <dbReference type="NCBI Taxonomy" id="222440"/>
    <lineage>
        <taxon>Eukaryota</taxon>
        <taxon>Metamonada</taxon>
        <taxon>Preaxostyla</taxon>
        <taxon>Oxymonadida</taxon>
        <taxon>Streblomastigidae</taxon>
        <taxon>Streblomastix</taxon>
    </lineage>
</organism>
<gene>
    <name evidence="2" type="ORF">EZS28_008450</name>
</gene>
<name>A0A5J4WMC4_9EUKA</name>
<reference evidence="2 3" key="1">
    <citation type="submission" date="2019-03" db="EMBL/GenBank/DDBJ databases">
        <title>Single cell metagenomics reveals metabolic interactions within the superorganism composed of flagellate Streblomastix strix and complex community of Bacteroidetes bacteria on its surface.</title>
        <authorList>
            <person name="Treitli S.C."/>
            <person name="Kolisko M."/>
            <person name="Husnik F."/>
            <person name="Keeling P."/>
            <person name="Hampl V."/>
        </authorList>
    </citation>
    <scope>NUCLEOTIDE SEQUENCE [LARGE SCALE GENOMIC DNA]</scope>
    <source>
        <strain evidence="2">ST1C</strain>
    </source>
</reference>
<protein>
    <recommendedName>
        <fullName evidence="4">Tyr recombinase domain-containing protein</fullName>
    </recommendedName>
</protein>
<evidence type="ECO:0008006" key="4">
    <source>
        <dbReference type="Google" id="ProtNLM"/>
    </source>
</evidence>
<keyword evidence="1" id="KW-0175">Coiled coil</keyword>
<comment type="caution">
    <text evidence="2">The sequence shown here is derived from an EMBL/GenBank/DDBJ whole genome shotgun (WGS) entry which is preliminary data.</text>
</comment>
<accession>A0A5J4WMC4</accession>
<evidence type="ECO:0000313" key="3">
    <source>
        <dbReference type="Proteomes" id="UP000324800"/>
    </source>
</evidence>
<dbReference type="Proteomes" id="UP000324800">
    <property type="component" value="Unassembled WGS sequence"/>
</dbReference>
<evidence type="ECO:0000313" key="2">
    <source>
        <dbReference type="EMBL" id="KAA6396031.1"/>
    </source>
</evidence>
<sequence length="239" mass="27210">MQADDHNKAIKAVTQSGGISKINSVTSIRAAAITKLLKHNVSKMQVDRFTHHSDTASTVRQYNDKNNNVEARQVLGQTEEELDNEEDQEQERTLQEEIEHERSNIEYRISSSDGVPSPGLGHLEFFQLLRDIHIVHSQFPNETVDIFQPYLQYFKTATEVVDDQMAHQDAANAEVVPRLLDSFNNGRVNKQSKSSLSLQVVVYNQKEQKQYSGRDMSSSFVLPHQDVPHPWEFGTNGEF</sequence>
<proteinExistence type="predicted"/>
<feature type="coiled-coil region" evidence="1">
    <location>
        <begin position="68"/>
        <end position="104"/>
    </location>
</feature>